<keyword evidence="1" id="KW-0472">Membrane</keyword>
<dbReference type="EMBL" id="JBHSKJ010000001">
    <property type="protein sequence ID" value="MFC5143494.1"/>
    <property type="molecule type" value="Genomic_DNA"/>
</dbReference>
<dbReference type="RefSeq" id="WP_382036383.1">
    <property type="nucleotide sequence ID" value="NZ_JBHSKJ010000001.1"/>
</dbReference>
<organism evidence="2 3">
    <name type="scientific">Streptomyces aureoversilis</name>
    <dbReference type="NCBI Taxonomy" id="67277"/>
    <lineage>
        <taxon>Bacteria</taxon>
        <taxon>Bacillati</taxon>
        <taxon>Actinomycetota</taxon>
        <taxon>Actinomycetes</taxon>
        <taxon>Kitasatosporales</taxon>
        <taxon>Streptomycetaceae</taxon>
        <taxon>Streptomyces</taxon>
    </lineage>
</organism>
<reference evidence="3" key="1">
    <citation type="journal article" date="2019" name="Int. J. Syst. Evol. Microbiol.">
        <title>The Global Catalogue of Microorganisms (GCM) 10K type strain sequencing project: providing services to taxonomists for standard genome sequencing and annotation.</title>
        <authorList>
            <consortium name="The Broad Institute Genomics Platform"/>
            <consortium name="The Broad Institute Genome Sequencing Center for Infectious Disease"/>
            <person name="Wu L."/>
            <person name="Ma J."/>
        </authorList>
    </citation>
    <scope>NUCLEOTIDE SEQUENCE [LARGE SCALE GENOMIC DNA]</scope>
    <source>
        <strain evidence="3">CGMCC 4.1641</strain>
    </source>
</reference>
<keyword evidence="1" id="KW-1133">Transmembrane helix</keyword>
<sequence>MMILIALLLLALVLFGFGFVVPLLWIAAAVVLIVWILGFARHRRGRQGSGHRYAKNRR</sequence>
<evidence type="ECO:0000256" key="1">
    <source>
        <dbReference type="SAM" id="Phobius"/>
    </source>
</evidence>
<gene>
    <name evidence="2" type="ORF">ACFPP6_02115</name>
</gene>
<dbReference type="Proteomes" id="UP001596222">
    <property type="component" value="Unassembled WGS sequence"/>
</dbReference>
<comment type="caution">
    <text evidence="2">The sequence shown here is derived from an EMBL/GenBank/DDBJ whole genome shotgun (WGS) entry which is preliminary data.</text>
</comment>
<keyword evidence="1" id="KW-0812">Transmembrane</keyword>
<proteinExistence type="predicted"/>
<feature type="transmembrane region" description="Helical" evidence="1">
    <location>
        <begin position="6"/>
        <end position="37"/>
    </location>
</feature>
<keyword evidence="3" id="KW-1185">Reference proteome</keyword>
<evidence type="ECO:0000313" key="3">
    <source>
        <dbReference type="Proteomes" id="UP001596222"/>
    </source>
</evidence>
<accession>A0ABV9ZQ14</accession>
<name>A0ABV9ZQ14_9ACTN</name>
<evidence type="ECO:0000313" key="2">
    <source>
        <dbReference type="EMBL" id="MFC5143494.1"/>
    </source>
</evidence>
<protein>
    <submittedName>
        <fullName evidence="2">Hydrophobic protein</fullName>
    </submittedName>
</protein>